<dbReference type="PANTHER" id="PTHR22916:SF67">
    <property type="entry name" value="COLANIC ACID BIOSYNTHESIS GLYCOSYL TRANSFERASE WCAE-RELATED"/>
    <property type="match status" value="1"/>
</dbReference>
<comment type="caution">
    <text evidence="2">The sequence shown here is derived from an EMBL/GenBank/DDBJ whole genome shotgun (WGS) entry which is preliminary data.</text>
</comment>
<keyword evidence="3" id="KW-1185">Reference proteome</keyword>
<gene>
    <name evidence="2" type="ORF">E3T50_10280</name>
</gene>
<accession>A0A4R9AUM4</accession>
<organism evidence="2 3">
    <name type="scientific">Cryobacterium gelidum</name>
    <dbReference type="NCBI Taxonomy" id="1259164"/>
    <lineage>
        <taxon>Bacteria</taxon>
        <taxon>Bacillati</taxon>
        <taxon>Actinomycetota</taxon>
        <taxon>Actinomycetes</taxon>
        <taxon>Micrococcales</taxon>
        <taxon>Microbacteriaceae</taxon>
        <taxon>Cryobacterium</taxon>
    </lineage>
</organism>
<keyword evidence="2" id="KW-0808">Transferase</keyword>
<evidence type="ECO:0000313" key="2">
    <source>
        <dbReference type="EMBL" id="TFD70248.1"/>
    </source>
</evidence>
<dbReference type="SUPFAM" id="SSF53448">
    <property type="entry name" value="Nucleotide-diphospho-sugar transferases"/>
    <property type="match status" value="1"/>
</dbReference>
<protein>
    <submittedName>
        <fullName evidence="2">Glycosyltransferase</fullName>
    </submittedName>
</protein>
<evidence type="ECO:0000259" key="1">
    <source>
        <dbReference type="Pfam" id="PF00535"/>
    </source>
</evidence>
<dbReference type="Proteomes" id="UP000297983">
    <property type="component" value="Unassembled WGS sequence"/>
</dbReference>
<dbReference type="Pfam" id="PF00535">
    <property type="entry name" value="Glycos_transf_2"/>
    <property type="match status" value="1"/>
</dbReference>
<evidence type="ECO:0000313" key="3">
    <source>
        <dbReference type="Proteomes" id="UP000297983"/>
    </source>
</evidence>
<dbReference type="EMBL" id="SOHL01000016">
    <property type="protein sequence ID" value="TFD70248.1"/>
    <property type="molecule type" value="Genomic_DNA"/>
</dbReference>
<dbReference type="AlphaFoldDB" id="A0A4R9AUM4"/>
<sequence length="295" mass="32748">MHSILTQQERCVWLILGCGIASIEHGDIRTLTEHEDSRPSTNPRVSIITIAYENRDGLKSTVESVLAQDARRSDWELVIVDGGSMDGSFEYLHSIDHFANWSSQPDRGVYHAMNIGLGRASGDYHIFLNAGDIFFDTESLSTVINALVTNPTWLVGGAMHMNPGGAPFVVANRPHRWERHALGFQPHCHQACVFRADLSSVLGGYSEEFGFAGDFDFILRAGLVESPLEVGEIIARYEGGGKSATGGDETPQLLHRIRVERMQLGRIASAIDMIVVRRQQLRQRAVSVKRRLLLK</sequence>
<name>A0A4R9AUM4_9MICO</name>
<dbReference type="InterPro" id="IPR001173">
    <property type="entry name" value="Glyco_trans_2-like"/>
</dbReference>
<dbReference type="PANTHER" id="PTHR22916">
    <property type="entry name" value="GLYCOSYLTRANSFERASE"/>
    <property type="match status" value="1"/>
</dbReference>
<dbReference type="Gene3D" id="3.90.550.10">
    <property type="entry name" value="Spore Coat Polysaccharide Biosynthesis Protein SpsA, Chain A"/>
    <property type="match status" value="1"/>
</dbReference>
<proteinExistence type="predicted"/>
<feature type="domain" description="Glycosyltransferase 2-like" evidence="1">
    <location>
        <begin position="46"/>
        <end position="162"/>
    </location>
</feature>
<dbReference type="GO" id="GO:0016740">
    <property type="term" value="F:transferase activity"/>
    <property type="evidence" value="ECO:0007669"/>
    <property type="project" value="UniProtKB-KW"/>
</dbReference>
<reference evidence="2 3" key="1">
    <citation type="submission" date="2019-03" db="EMBL/GenBank/DDBJ databases">
        <title>Genomics of glacier-inhabiting Cryobacterium strains.</title>
        <authorList>
            <person name="Liu Q."/>
            <person name="Xin Y.-H."/>
        </authorList>
    </citation>
    <scope>NUCLEOTIDE SEQUENCE [LARGE SCALE GENOMIC DNA]</scope>
    <source>
        <strain evidence="2 3">Hz16</strain>
    </source>
</reference>
<dbReference type="InterPro" id="IPR029044">
    <property type="entry name" value="Nucleotide-diphossugar_trans"/>
</dbReference>